<dbReference type="Gene3D" id="3.30.1370.160">
    <property type="match status" value="1"/>
</dbReference>
<name>A0A6G8APE1_9ENTE</name>
<dbReference type="GO" id="GO:0003723">
    <property type="term" value="F:RNA binding"/>
    <property type="evidence" value="ECO:0007669"/>
    <property type="project" value="UniProtKB-KW"/>
</dbReference>
<evidence type="ECO:0000313" key="3">
    <source>
        <dbReference type="EMBL" id="QIL46948.1"/>
    </source>
</evidence>
<dbReference type="Pfam" id="PF01479">
    <property type="entry name" value="S4"/>
    <property type="match status" value="1"/>
</dbReference>
<dbReference type="AlphaFoldDB" id="A0A6G8APE1"/>
<proteinExistence type="predicted"/>
<dbReference type="CDD" id="cd00165">
    <property type="entry name" value="S4"/>
    <property type="match status" value="1"/>
</dbReference>
<evidence type="ECO:0000256" key="1">
    <source>
        <dbReference type="PROSITE-ProRule" id="PRU00182"/>
    </source>
</evidence>
<dbReference type="PROSITE" id="PS50889">
    <property type="entry name" value="S4"/>
    <property type="match status" value="1"/>
</dbReference>
<dbReference type="PANTHER" id="PTHR13633:SF3">
    <property type="entry name" value="MITOCHONDRIAL TRANSCRIPTION RESCUE FACTOR 1"/>
    <property type="match status" value="1"/>
</dbReference>
<dbReference type="KEGG" id="vah:G7081_07585"/>
<protein>
    <submittedName>
        <fullName evidence="3">RNA-binding protein</fullName>
    </submittedName>
</protein>
<dbReference type="RefSeq" id="WP_166008335.1">
    <property type="nucleotide sequence ID" value="NZ_CP049886.1"/>
</dbReference>
<organism evidence="3 4">
    <name type="scientific">Vagococcus coleopterorum</name>
    <dbReference type="NCBI Taxonomy" id="2714946"/>
    <lineage>
        <taxon>Bacteria</taxon>
        <taxon>Bacillati</taxon>
        <taxon>Bacillota</taxon>
        <taxon>Bacilli</taxon>
        <taxon>Lactobacillales</taxon>
        <taxon>Enterococcaceae</taxon>
        <taxon>Vagococcus</taxon>
    </lineage>
</organism>
<dbReference type="EMBL" id="CP049886">
    <property type="protein sequence ID" value="QIL46948.1"/>
    <property type="molecule type" value="Genomic_DNA"/>
</dbReference>
<sequence length="260" mass="30155">MNVNVFQHFRKDEHPFVELTNDWIVKAAEQYMPVLTDYLDPRQAFIVKSLVGTHQDLKVEFDGGFEKAERVRAVIYPDYHQVSESDFDLTLLEINYPEKFAELSHGKILGTLMGTGLKREYFGDIITDGSKWQFFIQTDKVNYVITQLDKVGRFPVSLTEVPLTNLVHFKEEWSEEQLTVSSLRLDTVIASVFKISRQRAKVLVEGNKVKVNWAETTKLDFMLEDLDVISIRGFGRIQVRRILGRTKKDKLRLEIGVLRK</sequence>
<dbReference type="Pfam" id="PF21278">
    <property type="entry name" value="YlmH_1st"/>
    <property type="match status" value="1"/>
</dbReference>
<dbReference type="InterPro" id="IPR048443">
    <property type="entry name" value="RqcP2_N"/>
</dbReference>
<dbReference type="InterPro" id="IPR036986">
    <property type="entry name" value="S4_RNA-bd_sf"/>
</dbReference>
<keyword evidence="1" id="KW-0694">RNA-binding</keyword>
<dbReference type="Pfam" id="PF17774">
    <property type="entry name" value="YlmH_RBD"/>
    <property type="match status" value="1"/>
</dbReference>
<dbReference type="Gene3D" id="3.30.70.330">
    <property type="match status" value="1"/>
</dbReference>
<feature type="domain" description="RNA-binding S4" evidence="2">
    <location>
        <begin position="183"/>
        <end position="247"/>
    </location>
</feature>
<keyword evidence="4" id="KW-1185">Reference proteome</keyword>
<dbReference type="InterPro" id="IPR012677">
    <property type="entry name" value="Nucleotide-bd_a/b_plait_sf"/>
</dbReference>
<dbReference type="InterPro" id="IPR040591">
    <property type="entry name" value="RqcP2_RBD"/>
</dbReference>
<dbReference type="Proteomes" id="UP000500890">
    <property type="component" value="Chromosome"/>
</dbReference>
<evidence type="ECO:0000259" key="2">
    <source>
        <dbReference type="SMART" id="SM00363"/>
    </source>
</evidence>
<dbReference type="SUPFAM" id="SSF55174">
    <property type="entry name" value="Alpha-L RNA-binding motif"/>
    <property type="match status" value="1"/>
</dbReference>
<reference evidence="3 4" key="1">
    <citation type="submission" date="2020-03" db="EMBL/GenBank/DDBJ databases">
        <title>Vagococcus sp. nov., isolated from beetles.</title>
        <authorList>
            <person name="Hyun D.-W."/>
            <person name="Bae J.-W."/>
        </authorList>
    </citation>
    <scope>NUCLEOTIDE SEQUENCE [LARGE SCALE GENOMIC DNA]</scope>
    <source>
        <strain evidence="3 4">HDW17A</strain>
    </source>
</reference>
<dbReference type="PANTHER" id="PTHR13633">
    <property type="entry name" value="MITOCHONDRIAL TRANSCRIPTION RESCUE FACTOR 1"/>
    <property type="match status" value="1"/>
</dbReference>
<gene>
    <name evidence="3" type="ORF">G7081_07585</name>
</gene>
<evidence type="ECO:0000313" key="4">
    <source>
        <dbReference type="Proteomes" id="UP000500890"/>
    </source>
</evidence>
<dbReference type="Gene3D" id="3.10.290.10">
    <property type="entry name" value="RNA-binding S4 domain"/>
    <property type="match status" value="1"/>
</dbReference>
<accession>A0A6G8APE1</accession>
<dbReference type="InterPro" id="IPR002942">
    <property type="entry name" value="S4_RNA-bd"/>
</dbReference>
<dbReference type="SMART" id="SM00363">
    <property type="entry name" value="S4"/>
    <property type="match status" value="1"/>
</dbReference>